<dbReference type="GO" id="GO:0051920">
    <property type="term" value="F:peroxiredoxin activity"/>
    <property type="evidence" value="ECO:0007669"/>
    <property type="project" value="InterPro"/>
</dbReference>
<accession>A0A1Y6BZU3</accession>
<dbReference type="SUPFAM" id="SSF69118">
    <property type="entry name" value="AhpD-like"/>
    <property type="match status" value="1"/>
</dbReference>
<dbReference type="RefSeq" id="WP_085277021.1">
    <property type="nucleotide sequence ID" value="NZ_FXAG01000017.1"/>
</dbReference>
<dbReference type="PANTHER" id="PTHR33570">
    <property type="entry name" value="4-CARBOXYMUCONOLACTONE DECARBOXYLASE FAMILY PROTEIN"/>
    <property type="match status" value="1"/>
</dbReference>
<dbReference type="STRING" id="1123014.SAMN02745746_02886"/>
<dbReference type="Pfam" id="PF02627">
    <property type="entry name" value="CMD"/>
    <property type="match status" value="1"/>
</dbReference>
<dbReference type="PANTHER" id="PTHR33570:SF9">
    <property type="entry name" value="BLL4600 PROTEIN"/>
    <property type="match status" value="1"/>
</dbReference>
<dbReference type="InterPro" id="IPR052512">
    <property type="entry name" value="4CMD/NDH-1_regulator"/>
</dbReference>
<dbReference type="InterPro" id="IPR003779">
    <property type="entry name" value="CMD-like"/>
</dbReference>
<dbReference type="Proteomes" id="UP000192920">
    <property type="component" value="Unassembled WGS sequence"/>
</dbReference>
<dbReference type="EMBL" id="FXAG01000017">
    <property type="protein sequence ID" value="SMF38349.1"/>
    <property type="molecule type" value="Genomic_DNA"/>
</dbReference>
<proteinExistence type="predicted"/>
<dbReference type="Gene3D" id="1.20.1290.10">
    <property type="entry name" value="AhpD-like"/>
    <property type="match status" value="1"/>
</dbReference>
<reference evidence="3" key="1">
    <citation type="submission" date="2017-04" db="EMBL/GenBank/DDBJ databases">
        <authorList>
            <person name="Varghese N."/>
            <person name="Submissions S."/>
        </authorList>
    </citation>
    <scope>NUCLEOTIDE SEQUENCE [LARGE SCALE GENOMIC DNA]</scope>
    <source>
        <strain evidence="3">DSM 22618</strain>
    </source>
</reference>
<gene>
    <name evidence="2" type="ORF">SAMN02745746_02886</name>
</gene>
<organism evidence="2 3">
    <name type="scientific">Pseudogulbenkiania subflava DSM 22618</name>
    <dbReference type="NCBI Taxonomy" id="1123014"/>
    <lineage>
        <taxon>Bacteria</taxon>
        <taxon>Pseudomonadati</taxon>
        <taxon>Pseudomonadota</taxon>
        <taxon>Betaproteobacteria</taxon>
        <taxon>Neisseriales</taxon>
        <taxon>Chromobacteriaceae</taxon>
        <taxon>Pseudogulbenkiania</taxon>
    </lineage>
</organism>
<feature type="domain" description="Carboxymuconolactone decarboxylase-like" evidence="1">
    <location>
        <begin position="21"/>
        <end position="104"/>
    </location>
</feature>
<evidence type="ECO:0000259" key="1">
    <source>
        <dbReference type="Pfam" id="PF02627"/>
    </source>
</evidence>
<dbReference type="AlphaFoldDB" id="A0A1Y6BZU3"/>
<dbReference type="InterPro" id="IPR029032">
    <property type="entry name" value="AhpD-like"/>
</dbReference>
<evidence type="ECO:0000313" key="3">
    <source>
        <dbReference type="Proteomes" id="UP000192920"/>
    </source>
</evidence>
<name>A0A1Y6BZU3_9NEIS</name>
<keyword evidence="3" id="KW-1185">Reference proteome</keyword>
<protein>
    <submittedName>
        <fullName evidence="2">4-carboxymuconolactone decarboxylase</fullName>
    </submittedName>
</protein>
<evidence type="ECO:0000313" key="2">
    <source>
        <dbReference type="EMBL" id="SMF38349.1"/>
    </source>
</evidence>
<sequence length="134" mass="14209">MPTPNPPRATITMDDVRAVSPALAQFTQDVIVGQLWQRATLSARERSMVTLAALIACNQPLGLPHYVNLALEHGVAPGEISEIVTHLAFYAGWPNAFSAVMALKDIFAQRGIVFDPLPPAAFALAAGTVAGFGE</sequence>